<dbReference type="EMBL" id="GBRH01169607">
    <property type="protein sequence ID" value="JAE28289.1"/>
    <property type="molecule type" value="Transcribed_RNA"/>
</dbReference>
<evidence type="ECO:0000313" key="1">
    <source>
        <dbReference type="EMBL" id="JAE28289.1"/>
    </source>
</evidence>
<organism evidence="1">
    <name type="scientific">Arundo donax</name>
    <name type="common">Giant reed</name>
    <name type="synonym">Donax arundinaceus</name>
    <dbReference type="NCBI Taxonomy" id="35708"/>
    <lineage>
        <taxon>Eukaryota</taxon>
        <taxon>Viridiplantae</taxon>
        <taxon>Streptophyta</taxon>
        <taxon>Embryophyta</taxon>
        <taxon>Tracheophyta</taxon>
        <taxon>Spermatophyta</taxon>
        <taxon>Magnoliopsida</taxon>
        <taxon>Liliopsida</taxon>
        <taxon>Poales</taxon>
        <taxon>Poaceae</taxon>
        <taxon>PACMAD clade</taxon>
        <taxon>Arundinoideae</taxon>
        <taxon>Arundineae</taxon>
        <taxon>Arundo</taxon>
    </lineage>
</organism>
<dbReference type="AlphaFoldDB" id="A0A0A9GXL9"/>
<reference evidence="1" key="2">
    <citation type="journal article" date="2015" name="Data Brief">
        <title>Shoot transcriptome of the giant reed, Arundo donax.</title>
        <authorList>
            <person name="Barrero R.A."/>
            <person name="Guerrero F.D."/>
            <person name="Moolhuijzen P."/>
            <person name="Goolsby J.A."/>
            <person name="Tidwell J."/>
            <person name="Bellgard S.E."/>
            <person name="Bellgard M.I."/>
        </authorList>
    </citation>
    <scope>NUCLEOTIDE SEQUENCE</scope>
    <source>
        <tissue evidence="1">Shoot tissue taken approximately 20 cm above the soil surface</tissue>
    </source>
</reference>
<name>A0A0A9GXL9_ARUDO</name>
<reference evidence="1" key="1">
    <citation type="submission" date="2014-09" db="EMBL/GenBank/DDBJ databases">
        <authorList>
            <person name="Magalhaes I.L.F."/>
            <person name="Oliveira U."/>
            <person name="Santos F.R."/>
            <person name="Vidigal T.H.D.A."/>
            <person name="Brescovit A.D."/>
            <person name="Santos A.J."/>
        </authorList>
    </citation>
    <scope>NUCLEOTIDE SEQUENCE</scope>
    <source>
        <tissue evidence="1">Shoot tissue taken approximately 20 cm above the soil surface</tissue>
    </source>
</reference>
<proteinExistence type="predicted"/>
<protein>
    <submittedName>
        <fullName evidence="1">Uncharacterized protein</fullName>
    </submittedName>
</protein>
<sequence>MLCTTLGTAYKIRNSKWSNQYHIQYSKRSHPICNIPNLIFSSVVSWPYFDTMQMRC</sequence>
<accession>A0A0A9GXL9</accession>